<proteinExistence type="predicted"/>
<dbReference type="RefSeq" id="WP_055424946.1">
    <property type="nucleotide sequence ID" value="NZ_FCOR01000003.1"/>
</dbReference>
<reference evidence="3 4" key="1">
    <citation type="submission" date="2016-01" db="EMBL/GenBank/DDBJ databases">
        <authorList>
            <person name="McClelland M."/>
            <person name="Jain A."/>
            <person name="Saraogi P."/>
            <person name="Mendelson R."/>
            <person name="Westerman R."/>
            <person name="SanMiguel P."/>
            <person name="Csonka L."/>
        </authorList>
    </citation>
    <scope>NUCLEOTIDE SEQUENCE [LARGE SCALE GENOMIC DNA]</scope>
    <source>
        <strain evidence="3 4">R-53146</strain>
    </source>
</reference>
<dbReference type="PROSITE" id="PS51257">
    <property type="entry name" value="PROKAR_LIPOPROTEIN"/>
    <property type="match status" value="1"/>
</dbReference>
<dbReference type="OrthoDB" id="5348860at2"/>
<keyword evidence="4" id="KW-1185">Reference proteome</keyword>
<feature type="signal peptide" evidence="1">
    <location>
        <begin position="1"/>
        <end position="22"/>
    </location>
</feature>
<dbReference type="STRING" id="1586267.GCA_001418685_00550"/>
<name>A0A0X3APB0_9FLAO</name>
<gene>
    <name evidence="3" type="ORF">Ga0061079_10328</name>
</gene>
<dbReference type="InterPro" id="IPR053147">
    <property type="entry name" value="Hsp_HslJ-like"/>
</dbReference>
<feature type="chain" id="PRO_5007049778" evidence="1">
    <location>
        <begin position="23"/>
        <end position="153"/>
    </location>
</feature>
<feature type="domain" description="DUF306" evidence="2">
    <location>
        <begin position="44"/>
        <end position="146"/>
    </location>
</feature>
<organism evidence="3 4">
    <name type="scientific">Apibacter mensalis</name>
    <dbReference type="NCBI Taxonomy" id="1586267"/>
    <lineage>
        <taxon>Bacteria</taxon>
        <taxon>Pseudomonadati</taxon>
        <taxon>Bacteroidota</taxon>
        <taxon>Flavobacteriia</taxon>
        <taxon>Flavobacteriales</taxon>
        <taxon>Weeksellaceae</taxon>
        <taxon>Apibacter</taxon>
    </lineage>
</organism>
<dbReference type="Gene3D" id="2.40.128.270">
    <property type="match status" value="1"/>
</dbReference>
<protein>
    <submittedName>
        <fullName evidence="3">META domain-containing protein</fullName>
    </submittedName>
</protein>
<evidence type="ECO:0000313" key="4">
    <source>
        <dbReference type="Proteomes" id="UP000182761"/>
    </source>
</evidence>
<dbReference type="InterPro" id="IPR005184">
    <property type="entry name" value="DUF306_Meta_HslJ"/>
</dbReference>
<dbReference type="PANTHER" id="PTHR35535:SF1">
    <property type="entry name" value="HEAT SHOCK PROTEIN HSLJ"/>
    <property type="match status" value="1"/>
</dbReference>
<evidence type="ECO:0000313" key="3">
    <source>
        <dbReference type="EMBL" id="CVK15718.1"/>
    </source>
</evidence>
<evidence type="ECO:0000259" key="2">
    <source>
        <dbReference type="Pfam" id="PF03724"/>
    </source>
</evidence>
<dbReference type="Proteomes" id="UP000182761">
    <property type="component" value="Unassembled WGS sequence"/>
</dbReference>
<dbReference type="InterPro" id="IPR038670">
    <property type="entry name" value="HslJ-like_sf"/>
</dbReference>
<dbReference type="EMBL" id="FCOR01000003">
    <property type="protein sequence ID" value="CVK15718.1"/>
    <property type="molecule type" value="Genomic_DNA"/>
</dbReference>
<evidence type="ECO:0000256" key="1">
    <source>
        <dbReference type="SAM" id="SignalP"/>
    </source>
</evidence>
<sequence length="153" mass="17321">MKNLIKISITSLFLLFLGTTFQSCNSTKHVVQKIDDKELQNKLGGTWYLTSIDGTLATESFKGKIPTLNFDFDKNRTNGYSGCNQYNGSFVLTGNVYNPSPMISTLMACPEYNQEPRFLELMGKRSSLVFRNYTLQFVQDGKVALEFTQLTKN</sequence>
<dbReference type="PANTHER" id="PTHR35535">
    <property type="entry name" value="HEAT SHOCK PROTEIN HSLJ"/>
    <property type="match status" value="1"/>
</dbReference>
<dbReference type="Pfam" id="PF03724">
    <property type="entry name" value="META"/>
    <property type="match status" value="1"/>
</dbReference>
<accession>A0A0X3APB0</accession>
<keyword evidence="1" id="KW-0732">Signal</keyword>
<dbReference type="AlphaFoldDB" id="A0A0X3APB0"/>